<evidence type="ECO:0000256" key="1">
    <source>
        <dbReference type="SAM" id="SignalP"/>
    </source>
</evidence>
<gene>
    <name evidence="2" type="ORF">GCM10025772_18270</name>
</gene>
<feature type="signal peptide" evidence="1">
    <location>
        <begin position="1"/>
        <end position="19"/>
    </location>
</feature>
<keyword evidence="3" id="KW-1185">Reference proteome</keyword>
<evidence type="ECO:0000313" key="3">
    <source>
        <dbReference type="Proteomes" id="UP001501600"/>
    </source>
</evidence>
<accession>A0ABP9S6E6</accession>
<organism evidence="2 3">
    <name type="scientific">Ferrimonas gelatinilytica</name>
    <dbReference type="NCBI Taxonomy" id="1255257"/>
    <lineage>
        <taxon>Bacteria</taxon>
        <taxon>Pseudomonadati</taxon>
        <taxon>Pseudomonadota</taxon>
        <taxon>Gammaproteobacteria</taxon>
        <taxon>Alteromonadales</taxon>
        <taxon>Ferrimonadaceae</taxon>
        <taxon>Ferrimonas</taxon>
    </lineage>
</organism>
<dbReference type="Proteomes" id="UP001501600">
    <property type="component" value="Unassembled WGS sequence"/>
</dbReference>
<name>A0ABP9S6E6_9GAMM</name>
<sequence length="94" mass="10397">MKIKCVVLTSAVIAFSAVANTPITREMDRPYVSQNLYQGAELAAKQEEMRELGVQLNSREGSPEVLAQHVVVDPKPLDQQVREARARGVYKGSK</sequence>
<protein>
    <recommendedName>
        <fullName evidence="4">DUF4148 domain-containing protein</fullName>
    </recommendedName>
</protein>
<dbReference type="RefSeq" id="WP_345316750.1">
    <property type="nucleotide sequence ID" value="NZ_BAABLF010000011.1"/>
</dbReference>
<feature type="chain" id="PRO_5046768213" description="DUF4148 domain-containing protein" evidence="1">
    <location>
        <begin position="20"/>
        <end position="94"/>
    </location>
</feature>
<dbReference type="EMBL" id="BAABLF010000011">
    <property type="protein sequence ID" value="GAA5191453.1"/>
    <property type="molecule type" value="Genomic_DNA"/>
</dbReference>
<evidence type="ECO:0000313" key="2">
    <source>
        <dbReference type="EMBL" id="GAA5191453.1"/>
    </source>
</evidence>
<comment type="caution">
    <text evidence="2">The sequence shown here is derived from an EMBL/GenBank/DDBJ whole genome shotgun (WGS) entry which is preliminary data.</text>
</comment>
<evidence type="ECO:0008006" key="4">
    <source>
        <dbReference type="Google" id="ProtNLM"/>
    </source>
</evidence>
<proteinExistence type="predicted"/>
<keyword evidence="1" id="KW-0732">Signal</keyword>
<reference evidence="3" key="1">
    <citation type="journal article" date="2019" name="Int. J. Syst. Evol. Microbiol.">
        <title>The Global Catalogue of Microorganisms (GCM) 10K type strain sequencing project: providing services to taxonomists for standard genome sequencing and annotation.</title>
        <authorList>
            <consortium name="The Broad Institute Genomics Platform"/>
            <consortium name="The Broad Institute Genome Sequencing Center for Infectious Disease"/>
            <person name="Wu L."/>
            <person name="Ma J."/>
        </authorList>
    </citation>
    <scope>NUCLEOTIDE SEQUENCE [LARGE SCALE GENOMIC DNA]</scope>
    <source>
        <strain evidence="3">JCM 18720</strain>
    </source>
</reference>